<dbReference type="PANTHER" id="PTHR24148:SF73">
    <property type="entry name" value="HET DOMAIN PROTEIN (AFU_ORTHOLOGUE AFUA_8G01020)"/>
    <property type="match status" value="1"/>
</dbReference>
<dbReference type="PANTHER" id="PTHR24148">
    <property type="entry name" value="ANKYRIN REPEAT DOMAIN-CONTAINING PROTEIN 39 HOMOLOG-RELATED"/>
    <property type="match status" value="1"/>
</dbReference>
<comment type="caution">
    <text evidence="2">The sequence shown here is derived from an EMBL/GenBank/DDBJ whole genome shotgun (WGS) entry which is preliminary data.</text>
</comment>
<name>A0ABR0RA07_9EURO</name>
<dbReference type="InterPro" id="IPR010730">
    <property type="entry name" value="HET"/>
</dbReference>
<dbReference type="Proteomes" id="UP001334248">
    <property type="component" value="Unassembled WGS sequence"/>
</dbReference>
<organism evidence="2 3">
    <name type="scientific">Knufia obscura</name>
    <dbReference type="NCBI Taxonomy" id="1635080"/>
    <lineage>
        <taxon>Eukaryota</taxon>
        <taxon>Fungi</taxon>
        <taxon>Dikarya</taxon>
        <taxon>Ascomycota</taxon>
        <taxon>Pezizomycotina</taxon>
        <taxon>Eurotiomycetes</taxon>
        <taxon>Chaetothyriomycetidae</taxon>
        <taxon>Chaetothyriales</taxon>
        <taxon>Trichomeriaceae</taxon>
        <taxon>Knufia</taxon>
    </lineage>
</organism>
<evidence type="ECO:0000259" key="1">
    <source>
        <dbReference type="Pfam" id="PF06985"/>
    </source>
</evidence>
<keyword evidence="3" id="KW-1185">Reference proteome</keyword>
<evidence type="ECO:0000313" key="3">
    <source>
        <dbReference type="Proteomes" id="UP001334248"/>
    </source>
</evidence>
<proteinExistence type="predicted"/>
<protein>
    <recommendedName>
        <fullName evidence="1">Heterokaryon incompatibility domain-containing protein</fullName>
    </recommendedName>
</protein>
<evidence type="ECO:0000313" key="2">
    <source>
        <dbReference type="EMBL" id="KAK5937024.1"/>
    </source>
</evidence>
<feature type="domain" description="Heterokaryon incompatibility" evidence="1">
    <location>
        <begin position="2"/>
        <end position="131"/>
    </location>
</feature>
<dbReference type="InterPro" id="IPR052895">
    <property type="entry name" value="HetReg/Transcr_Mod"/>
</dbReference>
<gene>
    <name evidence="2" type="ORF">PMZ80_010773</name>
</gene>
<dbReference type="Pfam" id="PF06985">
    <property type="entry name" value="HET"/>
    <property type="match status" value="1"/>
</dbReference>
<dbReference type="GeneID" id="90004222"/>
<sequence length="536" mass="62416">MWGPAVEEKVIFIDGKRMPVRKSLWLFLQRARSLFPNTNFWVDAICIDQHNNDERSQQVHKMGRIYLQAQKVLIWLGEQKPQINDWIPVLLHSFQRRHSLLGQPGHLPLILDALVTVLNFPYWSRTWIIQELYLARNIELLYQSFTIEWEAFWQGYDRIIHMNLGKFVWQEAWQSAITSKAVHHRAVRQCRIGEQTKEHIGSLKPYNVRNDLPQLLDQYADTQCGDLRDKIYALLALARGGDSVAVEYRETPAALASRAFNHWSPRVQENCKASFIEQLLRALDISTPANIPWLSRWLVQLVPMTYYYIPRVDKVDVSRVSVRLRYFLRACKACGEINNDLANDNHVYRCTNEVRQHPTSDVACFFGESPTPQVLTKLTMLCNHRTLLVPANGDLWYSRGAFHAILKLLFLRPRELERQSLPLDTNLFEHVVELLLGDDTATRARFSESDLRRVFLGHLNIEVTPFLDYTENEVKRHPCPRLWAKWKAGYDFLPGNFESLTSDANGRRPVANNGGMVNRKKYLRTTPCRDWKLLGQ</sequence>
<accession>A0ABR0RA07</accession>
<dbReference type="RefSeq" id="XP_064725114.1">
    <property type="nucleotide sequence ID" value="XM_064879161.1"/>
</dbReference>
<dbReference type="EMBL" id="JAVHJV010000020">
    <property type="protein sequence ID" value="KAK5937024.1"/>
    <property type="molecule type" value="Genomic_DNA"/>
</dbReference>
<reference evidence="2 3" key="1">
    <citation type="journal article" date="2023" name="Res Sq">
        <title>Genomic and morphological characterization of Knufia obscura isolated from the Mars 2020 spacecraft assembly facility.</title>
        <authorList>
            <person name="Chander A.M."/>
            <person name="Teixeira M.M."/>
            <person name="Singh N.K."/>
            <person name="Williams M.P."/>
            <person name="Parker C.W."/>
            <person name="Leo P."/>
            <person name="Stajich J.E."/>
            <person name="Torok T."/>
            <person name="Tighe S."/>
            <person name="Mason C.E."/>
            <person name="Venkateswaran K."/>
        </authorList>
    </citation>
    <scope>NUCLEOTIDE SEQUENCE [LARGE SCALE GENOMIC DNA]</scope>
    <source>
        <strain evidence="2 3">CCFEE 5817</strain>
    </source>
</reference>